<reference evidence="3 4" key="1">
    <citation type="journal article" date="2011" name="BMC Genomics">
        <title>Genome-wide analysis of the role of GlnR in Streptomyces venezuelae provides new insights into global nitrogen regulation in actinomycetes.</title>
        <authorList>
            <person name="Pullan S.T."/>
            <person name="Bibb M.J."/>
            <person name="Merrick M."/>
        </authorList>
    </citation>
    <scope>NUCLEOTIDE SEQUENCE [LARGE SCALE GENOMIC DNA]</scope>
    <source>
        <strain evidence="4">ATCC 10712 / CBS 650.69 / DSM 40230 / JCM 4526 / NBRC 13096 / PD 04745</strain>
    </source>
</reference>
<dbReference type="KEGG" id="sve:SVEN_0938"/>
<evidence type="ECO:0000256" key="1">
    <source>
        <dbReference type="SAM" id="MobiDB-lite"/>
    </source>
</evidence>
<gene>
    <name evidence="3" type="ordered locus">SVEN_0938</name>
</gene>
<feature type="region of interest" description="Disordered" evidence="1">
    <location>
        <begin position="1"/>
        <end position="25"/>
    </location>
</feature>
<keyword evidence="2" id="KW-0812">Transmembrane</keyword>
<protein>
    <recommendedName>
        <fullName evidence="5">Cholesterol esterase</fullName>
    </recommendedName>
</protein>
<dbReference type="InterPro" id="IPR046198">
    <property type="entry name" value="DUF6230"/>
</dbReference>
<dbReference type="STRING" id="953739.SVEN_0938"/>
<keyword evidence="4" id="KW-1185">Reference proteome</keyword>
<evidence type="ECO:0008006" key="5">
    <source>
        <dbReference type="Google" id="ProtNLM"/>
    </source>
</evidence>
<dbReference type="Proteomes" id="UP000006854">
    <property type="component" value="Chromosome"/>
</dbReference>
<feature type="transmembrane region" description="Helical" evidence="2">
    <location>
        <begin position="35"/>
        <end position="57"/>
    </location>
</feature>
<accession>F2RB97</accession>
<evidence type="ECO:0000256" key="2">
    <source>
        <dbReference type="SAM" id="Phobius"/>
    </source>
</evidence>
<dbReference type="EMBL" id="FR845719">
    <property type="protein sequence ID" value="CCA54225.1"/>
    <property type="molecule type" value="Genomic_DNA"/>
</dbReference>
<dbReference type="PATRIC" id="fig|953739.5.peg.2984"/>
<sequence length="246" mass="24194">MQHETGNVETGNVETRSVETRGVETRGVTRWRRSAFLAVPATAAVAAMATAMVQGALAANLSLTSVPFTLSSRTVAAPQGIGAVMHTIDAGGAKGAAEVGIAKAGLDGICVHAVQTVNLPVIGSLGTWSLNISSPAAATPLTSDQLVAGAGLQANKLVLDAQSLKAATATLHASDTTPNVIGAAADGAGIKGAGITDGTPGQFGLDATGGRTDIKNLNADANGATISGAITLPDLAIGIAHGDKGC</sequence>
<dbReference type="eggNOG" id="ENOG50313UK">
    <property type="taxonomic scope" value="Bacteria"/>
</dbReference>
<name>F2RB97_STRVP</name>
<dbReference type="AlphaFoldDB" id="F2RB97"/>
<dbReference type="HOGENOM" id="CLU_1224148_0_0_11"/>
<proteinExistence type="predicted"/>
<keyword evidence="2" id="KW-0472">Membrane</keyword>
<evidence type="ECO:0000313" key="4">
    <source>
        <dbReference type="Proteomes" id="UP000006854"/>
    </source>
</evidence>
<keyword evidence="2" id="KW-1133">Transmembrane helix</keyword>
<evidence type="ECO:0000313" key="3">
    <source>
        <dbReference type="EMBL" id="CCA54225.1"/>
    </source>
</evidence>
<dbReference type="RefSeq" id="WP_015032144.1">
    <property type="nucleotide sequence ID" value="NC_018750.1"/>
</dbReference>
<organism evidence="3 4">
    <name type="scientific">Streptomyces venezuelae (strain ATCC 10712 / CBS 650.69 / DSM 40230 / JCM 4526 / NBRC 13096 / PD 04745)</name>
    <dbReference type="NCBI Taxonomy" id="953739"/>
    <lineage>
        <taxon>Bacteria</taxon>
        <taxon>Bacillati</taxon>
        <taxon>Actinomycetota</taxon>
        <taxon>Actinomycetes</taxon>
        <taxon>Kitasatosporales</taxon>
        <taxon>Streptomycetaceae</taxon>
        <taxon>Streptomyces</taxon>
    </lineage>
</organism>
<dbReference type="GeneID" id="51861526"/>
<dbReference type="Pfam" id="PF19741">
    <property type="entry name" value="DUF6230"/>
    <property type="match status" value="1"/>
</dbReference>
<feature type="compositionally biased region" description="Polar residues" evidence="1">
    <location>
        <begin position="1"/>
        <end position="15"/>
    </location>
</feature>